<sequence length="143" mass="16938">MYLRECYIGSSQSLKFSFTYIHVCIRTYCFLNSLLVCFLTCFVIFIFIFFLRYFLSLLCFNCSLVPCVLVCFLIPCFIVFLCCFLPCFSLISWFLAVFTFLLDFLDSCCIYSLFTFLLFHCFTLISWFLAVLTRCLLSYCFLV</sequence>
<keyword evidence="1" id="KW-1133">Transmembrane helix</keyword>
<feature type="transmembrane region" description="Helical" evidence="1">
    <location>
        <begin position="30"/>
        <end position="55"/>
    </location>
</feature>
<keyword evidence="1" id="KW-0472">Membrane</keyword>
<dbReference type="AlphaFoldDB" id="A0A816IYH0"/>
<feature type="transmembrane region" description="Helical" evidence="1">
    <location>
        <begin position="110"/>
        <end position="132"/>
    </location>
</feature>
<keyword evidence="1" id="KW-0812">Transmembrane</keyword>
<name>A0A816IYH0_BRANA</name>
<evidence type="ECO:0000256" key="1">
    <source>
        <dbReference type="SAM" id="Phobius"/>
    </source>
</evidence>
<dbReference type="EMBL" id="HG994373">
    <property type="protein sequence ID" value="CAF1743148.1"/>
    <property type="molecule type" value="Genomic_DNA"/>
</dbReference>
<reference evidence="2" key="1">
    <citation type="submission" date="2021-01" db="EMBL/GenBank/DDBJ databases">
        <authorList>
            <consortium name="Genoscope - CEA"/>
            <person name="William W."/>
        </authorList>
    </citation>
    <scope>NUCLEOTIDE SEQUENCE</scope>
</reference>
<protein>
    <submittedName>
        <fullName evidence="2">(rape) hypothetical protein</fullName>
    </submittedName>
</protein>
<accession>A0A816IYH0</accession>
<feature type="transmembrane region" description="Helical" evidence="1">
    <location>
        <begin position="67"/>
        <end position="98"/>
    </location>
</feature>
<evidence type="ECO:0000313" key="2">
    <source>
        <dbReference type="EMBL" id="CAF1743148.1"/>
    </source>
</evidence>
<gene>
    <name evidence="2" type="ORF">DARMORV10_C09P34310.1</name>
</gene>
<proteinExistence type="predicted"/>
<organism evidence="2">
    <name type="scientific">Brassica napus</name>
    <name type="common">Rape</name>
    <dbReference type="NCBI Taxonomy" id="3708"/>
    <lineage>
        <taxon>Eukaryota</taxon>
        <taxon>Viridiplantae</taxon>
        <taxon>Streptophyta</taxon>
        <taxon>Embryophyta</taxon>
        <taxon>Tracheophyta</taxon>
        <taxon>Spermatophyta</taxon>
        <taxon>Magnoliopsida</taxon>
        <taxon>eudicotyledons</taxon>
        <taxon>Gunneridae</taxon>
        <taxon>Pentapetalae</taxon>
        <taxon>rosids</taxon>
        <taxon>malvids</taxon>
        <taxon>Brassicales</taxon>
        <taxon>Brassicaceae</taxon>
        <taxon>Brassiceae</taxon>
        <taxon>Brassica</taxon>
    </lineage>
</organism>
<dbReference type="Proteomes" id="UP001295469">
    <property type="component" value="Chromosome C09"/>
</dbReference>